<dbReference type="AlphaFoldDB" id="A0A7M7QNT0"/>
<proteinExistence type="predicted"/>
<evidence type="ECO:0000313" key="2">
    <source>
        <dbReference type="Proteomes" id="UP000002358"/>
    </source>
</evidence>
<organism evidence="1 2">
    <name type="scientific">Nasonia vitripennis</name>
    <name type="common">Parasitic wasp</name>
    <dbReference type="NCBI Taxonomy" id="7425"/>
    <lineage>
        <taxon>Eukaryota</taxon>
        <taxon>Metazoa</taxon>
        <taxon>Ecdysozoa</taxon>
        <taxon>Arthropoda</taxon>
        <taxon>Hexapoda</taxon>
        <taxon>Insecta</taxon>
        <taxon>Pterygota</taxon>
        <taxon>Neoptera</taxon>
        <taxon>Endopterygota</taxon>
        <taxon>Hymenoptera</taxon>
        <taxon>Apocrita</taxon>
        <taxon>Proctotrupomorpha</taxon>
        <taxon>Chalcidoidea</taxon>
        <taxon>Pteromalidae</taxon>
        <taxon>Pteromalinae</taxon>
        <taxon>Nasonia</taxon>
    </lineage>
</organism>
<dbReference type="RefSeq" id="XP_032451718.1">
    <property type="nucleotide sequence ID" value="XM_032595827.1"/>
</dbReference>
<dbReference type="OrthoDB" id="10657913at2759"/>
<protein>
    <submittedName>
        <fullName evidence="1">Uncharacterized protein</fullName>
    </submittedName>
</protein>
<reference evidence="1" key="1">
    <citation type="submission" date="2021-01" db="UniProtKB">
        <authorList>
            <consortium name="EnsemblMetazoa"/>
        </authorList>
    </citation>
    <scope>IDENTIFICATION</scope>
</reference>
<dbReference type="Proteomes" id="UP000002358">
    <property type="component" value="Chromosome 1"/>
</dbReference>
<dbReference type="GeneID" id="116738462"/>
<dbReference type="KEGG" id="nvi:116738462"/>
<name>A0A7M7QNT0_NASVI</name>
<accession>A0A7M7QNT0</accession>
<dbReference type="InParanoid" id="A0A7M7QNT0"/>
<evidence type="ECO:0000313" key="1">
    <source>
        <dbReference type="EnsemblMetazoa" id="XP_032451718"/>
    </source>
</evidence>
<sequence length="185" mass="20738">MRALLKGIAETGSLDKLKKEIDDLHKCTGKQFLDESKKGFLKDGKFENDKYHSVYHTTKFVPPKPRESDVNAVAKTLIFLARYTTIFGKDYKFNNGQNFTSNEDVVFVGSLLLKLAKVVGGSLCPVRDSKEWKAKCTCKTDYCSNRGEAFSIVTALVDHNCDANGRTVYTDDVNVILCFDACKEK</sequence>
<dbReference type="EnsemblMetazoa" id="XM_032595827">
    <property type="protein sequence ID" value="XP_032451718"/>
    <property type="gene ID" value="LOC116738462"/>
</dbReference>
<keyword evidence="2" id="KW-1185">Reference proteome</keyword>